<keyword evidence="5 6" id="KW-0472">Membrane</keyword>
<comment type="similarity">
    <text evidence="2">Belongs to the GtrA family.</text>
</comment>
<keyword evidence="9" id="KW-1185">Reference proteome</keyword>
<organism evidence="8 9">
    <name type="scientific">Bacteroides difficilis</name>
    <dbReference type="NCBI Taxonomy" id="2763021"/>
    <lineage>
        <taxon>Bacteria</taxon>
        <taxon>Pseudomonadati</taxon>
        <taxon>Bacteroidota</taxon>
        <taxon>Bacteroidia</taxon>
        <taxon>Bacteroidales</taxon>
        <taxon>Bacteroidaceae</taxon>
        <taxon>Bacteroides</taxon>
    </lineage>
</organism>
<evidence type="ECO:0000256" key="6">
    <source>
        <dbReference type="SAM" id="Phobius"/>
    </source>
</evidence>
<evidence type="ECO:0000256" key="5">
    <source>
        <dbReference type="ARBA" id="ARBA00023136"/>
    </source>
</evidence>
<feature type="transmembrane region" description="Helical" evidence="6">
    <location>
        <begin position="92"/>
        <end position="109"/>
    </location>
</feature>
<gene>
    <name evidence="8" type="ORF">H8S67_02890</name>
</gene>
<evidence type="ECO:0000259" key="7">
    <source>
        <dbReference type="Pfam" id="PF04138"/>
    </source>
</evidence>
<feature type="transmembrane region" description="Helical" evidence="6">
    <location>
        <begin position="5"/>
        <end position="26"/>
    </location>
</feature>
<protein>
    <submittedName>
        <fullName evidence="8">GtrA family protein</fullName>
    </submittedName>
</protein>
<feature type="transmembrane region" description="Helical" evidence="6">
    <location>
        <begin position="61"/>
        <end position="86"/>
    </location>
</feature>
<evidence type="ECO:0000256" key="4">
    <source>
        <dbReference type="ARBA" id="ARBA00022989"/>
    </source>
</evidence>
<proteinExistence type="inferred from homology"/>
<dbReference type="InterPro" id="IPR007267">
    <property type="entry name" value="GtrA_DPMS_TM"/>
</dbReference>
<evidence type="ECO:0000313" key="9">
    <source>
        <dbReference type="Proteomes" id="UP000600600"/>
    </source>
</evidence>
<dbReference type="Pfam" id="PF04138">
    <property type="entry name" value="GtrA_DPMS_TM"/>
    <property type="match status" value="1"/>
</dbReference>
<sequence length="119" mass="13702">MFIRFLLVGALNTAFGLGLYCFFVYIGLSYKIAVLLSTVLGVLFNFKTIGSLVFKNKNNHLILRFIVSYIIVYTINIGIIKVFLYINWINEYWAGILATPIMGLISFVLQKKFVFICRR</sequence>
<evidence type="ECO:0000256" key="2">
    <source>
        <dbReference type="ARBA" id="ARBA00009399"/>
    </source>
</evidence>
<dbReference type="PANTHER" id="PTHR38459:SF1">
    <property type="entry name" value="PROPHAGE BACTOPRENOL-LINKED GLUCOSE TRANSLOCASE HOMOLOG"/>
    <property type="match status" value="1"/>
</dbReference>
<reference evidence="8 9" key="1">
    <citation type="submission" date="2020-08" db="EMBL/GenBank/DDBJ databases">
        <title>Genome public.</title>
        <authorList>
            <person name="Liu C."/>
            <person name="Sun Q."/>
        </authorList>
    </citation>
    <scope>NUCLEOTIDE SEQUENCE [LARGE SCALE GENOMIC DNA]</scope>
    <source>
        <strain evidence="8 9">M27</strain>
    </source>
</reference>
<comment type="caution">
    <text evidence="8">The sequence shown here is derived from an EMBL/GenBank/DDBJ whole genome shotgun (WGS) entry which is preliminary data.</text>
</comment>
<dbReference type="EMBL" id="JACOOE010000001">
    <property type="protein sequence ID" value="MBC5603624.1"/>
    <property type="molecule type" value="Genomic_DNA"/>
</dbReference>
<comment type="subcellular location">
    <subcellularLocation>
        <location evidence="1">Membrane</location>
        <topology evidence="1">Multi-pass membrane protein</topology>
    </subcellularLocation>
</comment>
<dbReference type="RefSeq" id="WP_186966613.1">
    <property type="nucleotide sequence ID" value="NZ_JACOOE010000001.1"/>
</dbReference>
<keyword evidence="4 6" id="KW-1133">Transmembrane helix</keyword>
<evidence type="ECO:0000313" key="8">
    <source>
        <dbReference type="EMBL" id="MBC5603624.1"/>
    </source>
</evidence>
<evidence type="ECO:0000256" key="3">
    <source>
        <dbReference type="ARBA" id="ARBA00022692"/>
    </source>
</evidence>
<feature type="transmembrane region" description="Helical" evidence="6">
    <location>
        <begin position="32"/>
        <end position="54"/>
    </location>
</feature>
<feature type="domain" description="GtrA/DPMS transmembrane" evidence="7">
    <location>
        <begin position="4"/>
        <end position="115"/>
    </location>
</feature>
<name>A0ABR7C742_9BACE</name>
<dbReference type="InterPro" id="IPR051401">
    <property type="entry name" value="GtrA_CellWall_Glycosyl"/>
</dbReference>
<keyword evidence="3 6" id="KW-0812">Transmembrane</keyword>
<dbReference type="PANTHER" id="PTHR38459">
    <property type="entry name" value="PROPHAGE BACTOPRENOL-LINKED GLUCOSE TRANSLOCASE HOMOLOG"/>
    <property type="match status" value="1"/>
</dbReference>
<dbReference type="Proteomes" id="UP000600600">
    <property type="component" value="Unassembled WGS sequence"/>
</dbReference>
<evidence type="ECO:0000256" key="1">
    <source>
        <dbReference type="ARBA" id="ARBA00004141"/>
    </source>
</evidence>
<accession>A0ABR7C742</accession>